<reference evidence="2 3" key="1">
    <citation type="submission" date="2021-06" db="EMBL/GenBank/DDBJ databases">
        <authorList>
            <person name="Palmer J.M."/>
        </authorList>
    </citation>
    <scope>NUCLEOTIDE SEQUENCE [LARGE SCALE GENOMIC DNA]</scope>
    <source>
        <strain evidence="3">if_2019</strain>
        <tissue evidence="2">Muscle</tissue>
    </source>
</reference>
<evidence type="ECO:0000256" key="1">
    <source>
        <dbReference type="SAM" id="MobiDB-lite"/>
    </source>
</evidence>
<protein>
    <submittedName>
        <fullName evidence="2">Uncharacterized protein</fullName>
    </submittedName>
</protein>
<comment type="caution">
    <text evidence="2">The sequence shown here is derived from an EMBL/GenBank/DDBJ whole genome shotgun (WGS) entry which is preliminary data.</text>
</comment>
<accession>A0ABV0U078</accession>
<organism evidence="2 3">
    <name type="scientific">Ilyodon furcidens</name>
    <name type="common">goldbreast splitfin</name>
    <dbReference type="NCBI Taxonomy" id="33524"/>
    <lineage>
        <taxon>Eukaryota</taxon>
        <taxon>Metazoa</taxon>
        <taxon>Chordata</taxon>
        <taxon>Craniata</taxon>
        <taxon>Vertebrata</taxon>
        <taxon>Euteleostomi</taxon>
        <taxon>Actinopterygii</taxon>
        <taxon>Neopterygii</taxon>
        <taxon>Teleostei</taxon>
        <taxon>Neoteleostei</taxon>
        <taxon>Acanthomorphata</taxon>
        <taxon>Ovalentaria</taxon>
        <taxon>Atherinomorphae</taxon>
        <taxon>Cyprinodontiformes</taxon>
        <taxon>Goodeidae</taxon>
        <taxon>Ilyodon</taxon>
    </lineage>
</organism>
<feature type="region of interest" description="Disordered" evidence="1">
    <location>
        <begin position="1"/>
        <end position="21"/>
    </location>
</feature>
<feature type="compositionally biased region" description="Polar residues" evidence="1">
    <location>
        <begin position="56"/>
        <end position="65"/>
    </location>
</feature>
<keyword evidence="3" id="KW-1185">Reference proteome</keyword>
<name>A0ABV0U078_9TELE</name>
<evidence type="ECO:0000313" key="3">
    <source>
        <dbReference type="Proteomes" id="UP001482620"/>
    </source>
</evidence>
<dbReference type="EMBL" id="JAHRIQ010052497">
    <property type="protein sequence ID" value="MEQ2238560.1"/>
    <property type="molecule type" value="Genomic_DNA"/>
</dbReference>
<evidence type="ECO:0000313" key="2">
    <source>
        <dbReference type="EMBL" id="MEQ2238560.1"/>
    </source>
</evidence>
<feature type="region of interest" description="Disordered" evidence="1">
    <location>
        <begin position="35"/>
        <end position="65"/>
    </location>
</feature>
<dbReference type="Proteomes" id="UP001482620">
    <property type="component" value="Unassembled WGS sequence"/>
</dbReference>
<sequence>MRCKHMNDAKDKKTMQQKNTAKEKCCKYENNNKWQNQQQVKRPPNSLHKTDVHQATKGSRQPTLSKDINGIAQNLEGGKRSYICNFNLQKSEEEIKKNFKFCTFAM</sequence>
<proteinExistence type="predicted"/>
<gene>
    <name evidence="2" type="ORF">ILYODFUR_034354</name>
</gene>